<feature type="compositionally biased region" description="Low complexity" evidence="5">
    <location>
        <begin position="442"/>
        <end position="461"/>
    </location>
</feature>
<dbReference type="InterPro" id="IPR001895">
    <property type="entry name" value="RASGEF_cat_dom"/>
</dbReference>
<dbReference type="Gene3D" id="2.30.30.40">
    <property type="entry name" value="SH3 Domains"/>
    <property type="match status" value="1"/>
</dbReference>
<dbReference type="PROSITE" id="PS50002">
    <property type="entry name" value="SH3"/>
    <property type="match status" value="1"/>
</dbReference>
<dbReference type="SMART" id="SM00326">
    <property type="entry name" value="SH3"/>
    <property type="match status" value="1"/>
</dbReference>
<dbReference type="InterPro" id="IPR008937">
    <property type="entry name" value="Ras-like_GEF"/>
</dbReference>
<accession>A0ABR1K474</accession>
<feature type="domain" description="Ras-GEF" evidence="7">
    <location>
        <begin position="996"/>
        <end position="1234"/>
    </location>
</feature>
<dbReference type="Pfam" id="PF00618">
    <property type="entry name" value="RasGEF_N"/>
    <property type="match status" value="1"/>
</dbReference>
<dbReference type="PANTHER" id="PTHR23113:SF354">
    <property type="entry name" value="BUD SITE SELECTION PROTEIN 5"/>
    <property type="match status" value="1"/>
</dbReference>
<dbReference type="CDD" id="cd06224">
    <property type="entry name" value="REM"/>
    <property type="match status" value="1"/>
</dbReference>
<dbReference type="PROSITE" id="PS50009">
    <property type="entry name" value="RASGEF_CAT"/>
    <property type="match status" value="1"/>
</dbReference>
<dbReference type="InterPro" id="IPR056685">
    <property type="entry name" value="DUF7783"/>
</dbReference>
<evidence type="ECO:0000259" key="6">
    <source>
        <dbReference type="PROSITE" id="PS50002"/>
    </source>
</evidence>
<dbReference type="InterPro" id="IPR023578">
    <property type="entry name" value="Ras_GEF_dom_sf"/>
</dbReference>
<feature type="compositionally biased region" description="Polar residues" evidence="5">
    <location>
        <begin position="370"/>
        <end position="380"/>
    </location>
</feature>
<feature type="compositionally biased region" description="Low complexity" evidence="5">
    <location>
        <begin position="685"/>
        <end position="701"/>
    </location>
</feature>
<evidence type="ECO:0000256" key="2">
    <source>
        <dbReference type="ARBA" id="ARBA00022658"/>
    </source>
</evidence>
<name>A0ABR1K474_9AGAR</name>
<evidence type="ECO:0000259" key="8">
    <source>
        <dbReference type="PROSITE" id="PS50212"/>
    </source>
</evidence>
<dbReference type="PROSITE" id="PS00720">
    <property type="entry name" value="RASGEF"/>
    <property type="match status" value="1"/>
</dbReference>
<dbReference type="InterPro" id="IPR036964">
    <property type="entry name" value="RASGEF_cat_dom_sf"/>
</dbReference>
<dbReference type="Proteomes" id="UP001498398">
    <property type="component" value="Unassembled WGS sequence"/>
</dbReference>
<dbReference type="SUPFAM" id="SSF48366">
    <property type="entry name" value="Ras GEF"/>
    <property type="match status" value="1"/>
</dbReference>
<keyword evidence="10" id="KW-1185">Reference proteome</keyword>
<keyword evidence="1 4" id="KW-0728">SH3 domain</keyword>
<dbReference type="CDD" id="cd11883">
    <property type="entry name" value="SH3_Sdc25"/>
    <property type="match status" value="1"/>
</dbReference>
<dbReference type="Pfam" id="PF07653">
    <property type="entry name" value="SH3_2"/>
    <property type="match status" value="1"/>
</dbReference>
<feature type="domain" description="N-terminal Ras-GEF" evidence="8">
    <location>
        <begin position="807"/>
        <end position="937"/>
    </location>
</feature>
<evidence type="ECO:0000313" key="9">
    <source>
        <dbReference type="EMBL" id="KAK7469399.1"/>
    </source>
</evidence>
<feature type="compositionally biased region" description="Basic and acidic residues" evidence="5">
    <location>
        <begin position="943"/>
        <end position="953"/>
    </location>
</feature>
<dbReference type="PRINTS" id="PR00452">
    <property type="entry name" value="SH3DOMAIN"/>
</dbReference>
<gene>
    <name evidence="9" type="primary">BUD5</name>
    <name evidence="9" type="ORF">VKT23_003873</name>
</gene>
<evidence type="ECO:0000256" key="5">
    <source>
        <dbReference type="SAM" id="MobiDB-lite"/>
    </source>
</evidence>
<dbReference type="InterPro" id="IPR001452">
    <property type="entry name" value="SH3_domain"/>
</dbReference>
<evidence type="ECO:0000256" key="4">
    <source>
        <dbReference type="PROSITE-ProRule" id="PRU00192"/>
    </source>
</evidence>
<dbReference type="EMBL" id="JBANRG010000003">
    <property type="protein sequence ID" value="KAK7469399.1"/>
    <property type="molecule type" value="Genomic_DNA"/>
</dbReference>
<evidence type="ECO:0000256" key="1">
    <source>
        <dbReference type="ARBA" id="ARBA00022443"/>
    </source>
</evidence>
<evidence type="ECO:0000259" key="7">
    <source>
        <dbReference type="PROSITE" id="PS50009"/>
    </source>
</evidence>
<dbReference type="Pfam" id="PF00617">
    <property type="entry name" value="RasGEF"/>
    <property type="match status" value="1"/>
</dbReference>
<evidence type="ECO:0000256" key="3">
    <source>
        <dbReference type="PROSITE-ProRule" id="PRU00168"/>
    </source>
</evidence>
<feature type="domain" description="SH3" evidence="6">
    <location>
        <begin position="102"/>
        <end position="163"/>
    </location>
</feature>
<sequence length="1264" mass="138396">MTSFAPHLKIDTSAHFLPGPSSDARMQVSTTYSANSLRVNNINRLRSLSNASTSSSISFVSPTASSSANGSAVSLVPQSAGSTNKSPIPSPSSATFDDSIGAMPEYVLAMHDYEPQHNSSTCLSFRAGQVIHVLNRDPSGWWDGELEGRRGWFPSNYVNTDLNPVEEVEETPGKERIRKRLHNYSKSLSSSSSANYAGIHSRRPSATSDMESHVPAVMIPLSHGLSLLQNAVYSNRITHFQPSTACIISCVRGVLTATDTLLRDAPLLREYPMLADERRLILSTLASLVAQAKRASEESLDEDTLELEADAMLRLGQQVFALVRRFLAIAVQCGVELPERRDVSASMPISTTGSTIVGDSSFSNDDTVTIPSQIAASRTPTKSRVRGRPGTPGANRARSTGDLRSLAKSQMDSTAEVPVPPLPKPTVTELRERLMKKHKPEVSVSSTASSSSFSSLESSEVPARPPFPEGPCTMGQVMDALRSTHDHYLSAVAAFVGHAHSHSRSSHASSTGHMYDLVREIVEMSCKLLAIVESVLQHPDVPNSKLGALRSAKEALYNTTSELAEAVRMISVPLPPTMTDEQEKQLLLRCATAALKAGGDLAVAVKVCLNRSLGERPFIINVPAIDPGSDSYHASGLAKSASMSALNERFDDDMEGDMTIHEIGVDEEPTQTIKPIPVNIMNEASSGSESSDSISKASSRSGETDVTSPDDTKSTKSHKSFSPLIVTRRPVEPDLASPSSIMQTEEDGTTWEGSTRSFPLSALEEKMLNGDLPAPPVPLQPVPELTADPAGYMFSHDYAADDVAYNTESVLVGATLPVLVEKLTPHDVIVDAAFSAVFFMTFRMFCTPLELAETFIARYHLQPPPGLSEEDAAAWMQRKCIPVRLRVSNSIKLWLEGYWRSNPDNTALSLLKDLTTEIAMTFAKPAERIDELICARFENKDMGLSPKGDRTRDPGMSLNPPTASLTSEIPRPTMTKTLLAALRSKNYKTILITDFEPLELARQLTIMESNLYCAITPEEILESGQEGATQKPVNVKAVSSLSTVITGWVTECILDETDVKKRTALAKFFVKVSDKCVSLHNYSTFRSILAALDSSHISRLSNTWTALPQKSKLQLEAMRRLADHSRNYREYRSKLRNTAPPAVPFLGLYLTDITFCREGNPSHRASPLNANKKLLNFNKYHKLARIVQDMQRFQVPYNLKAIPEVQDYLQFVFQKPRKGDLQDLYRRSIMLEPKQPADAPLSGAPTDIRQLLPWTSRSQTVGVV</sequence>
<dbReference type="SUPFAM" id="SSF50044">
    <property type="entry name" value="SH3-domain"/>
    <property type="match status" value="1"/>
</dbReference>
<feature type="region of interest" description="Disordered" evidence="5">
    <location>
        <begin position="64"/>
        <end position="96"/>
    </location>
</feature>
<feature type="region of interest" description="Disordered" evidence="5">
    <location>
        <begin position="943"/>
        <end position="967"/>
    </location>
</feature>
<feature type="region of interest" description="Disordered" evidence="5">
    <location>
        <begin position="370"/>
        <end position="474"/>
    </location>
</feature>
<proteinExistence type="predicted"/>
<dbReference type="InterPro" id="IPR000651">
    <property type="entry name" value="Ras-like_Gua-exchang_fac_N"/>
</dbReference>
<feature type="region of interest" description="Disordered" evidence="5">
    <location>
        <begin position="682"/>
        <end position="755"/>
    </location>
</feature>
<dbReference type="SMART" id="SM00229">
    <property type="entry name" value="RasGEFN"/>
    <property type="match status" value="1"/>
</dbReference>
<dbReference type="InterPro" id="IPR019804">
    <property type="entry name" value="Ras_G-nucl-exch_fac_CS"/>
</dbReference>
<dbReference type="Gene3D" id="1.10.840.10">
    <property type="entry name" value="Ras guanine-nucleotide exchange factors catalytic domain"/>
    <property type="match status" value="1"/>
</dbReference>
<reference evidence="9 10" key="1">
    <citation type="submission" date="2024-01" db="EMBL/GenBank/DDBJ databases">
        <title>A draft genome for the cacao thread blight pathogen Marasmiellus scandens.</title>
        <authorList>
            <person name="Baruah I.K."/>
            <person name="Leung J."/>
            <person name="Bukari Y."/>
            <person name="Amoako-Attah I."/>
            <person name="Meinhardt L.W."/>
            <person name="Bailey B.A."/>
            <person name="Cohen S.P."/>
        </authorList>
    </citation>
    <scope>NUCLEOTIDE SEQUENCE [LARGE SCALE GENOMIC DNA]</scope>
    <source>
        <strain evidence="9 10">GH-19</strain>
    </source>
</reference>
<dbReference type="Gene3D" id="1.20.870.10">
    <property type="entry name" value="Son of sevenless (SoS) protein Chain: S domain 1"/>
    <property type="match status" value="1"/>
</dbReference>
<organism evidence="9 10">
    <name type="scientific">Marasmiellus scandens</name>
    <dbReference type="NCBI Taxonomy" id="2682957"/>
    <lineage>
        <taxon>Eukaryota</taxon>
        <taxon>Fungi</taxon>
        <taxon>Dikarya</taxon>
        <taxon>Basidiomycota</taxon>
        <taxon>Agaricomycotina</taxon>
        <taxon>Agaricomycetes</taxon>
        <taxon>Agaricomycetidae</taxon>
        <taxon>Agaricales</taxon>
        <taxon>Marasmiineae</taxon>
        <taxon>Omphalotaceae</taxon>
        <taxon>Marasmiellus</taxon>
    </lineage>
</organism>
<evidence type="ECO:0000313" key="10">
    <source>
        <dbReference type="Proteomes" id="UP001498398"/>
    </source>
</evidence>
<comment type="caution">
    <text evidence="9">The sequence shown here is derived from an EMBL/GenBank/DDBJ whole genome shotgun (WGS) entry which is preliminary data.</text>
</comment>
<dbReference type="InterPro" id="IPR036028">
    <property type="entry name" value="SH3-like_dom_sf"/>
</dbReference>
<dbReference type="PANTHER" id="PTHR23113">
    <property type="entry name" value="GUANINE NUCLEOTIDE EXCHANGE FACTOR"/>
    <property type="match status" value="1"/>
</dbReference>
<dbReference type="Pfam" id="PF25006">
    <property type="entry name" value="DUF7783"/>
    <property type="match status" value="1"/>
</dbReference>
<dbReference type="CDD" id="cd00155">
    <property type="entry name" value="RasGEF"/>
    <property type="match status" value="1"/>
</dbReference>
<keyword evidence="2 3" id="KW-0344">Guanine-nucleotide releasing factor</keyword>
<dbReference type="PROSITE" id="PS50212">
    <property type="entry name" value="RASGEF_NTER"/>
    <property type="match status" value="1"/>
</dbReference>
<dbReference type="SMART" id="SM00147">
    <property type="entry name" value="RasGEF"/>
    <property type="match status" value="1"/>
</dbReference>
<feature type="compositionally biased region" description="Polar residues" evidence="5">
    <location>
        <begin position="69"/>
        <end position="96"/>
    </location>
</feature>
<protein>
    <submittedName>
        <fullName evidence="9">Ras guanine nucleotide exchange factor bud5</fullName>
    </submittedName>
</protein>